<dbReference type="InterPro" id="IPR013151">
    <property type="entry name" value="Immunoglobulin_dom"/>
</dbReference>
<dbReference type="InterPro" id="IPR007110">
    <property type="entry name" value="Ig-like_dom"/>
</dbReference>
<evidence type="ECO:0000259" key="2">
    <source>
        <dbReference type="PROSITE" id="PS50835"/>
    </source>
</evidence>
<dbReference type="SUPFAM" id="SSF49265">
    <property type="entry name" value="Fibronectin type III"/>
    <property type="match status" value="1"/>
</dbReference>
<feature type="signal peptide" evidence="1">
    <location>
        <begin position="1"/>
        <end position="32"/>
    </location>
</feature>
<keyword evidence="4" id="KW-1185">Reference proteome</keyword>
<name>A0A433T165_ELYCH</name>
<dbReference type="InterPro" id="IPR036179">
    <property type="entry name" value="Ig-like_dom_sf"/>
</dbReference>
<feature type="non-terminal residue" evidence="3">
    <location>
        <position position="301"/>
    </location>
</feature>
<dbReference type="InterPro" id="IPR036116">
    <property type="entry name" value="FN3_sf"/>
</dbReference>
<comment type="caution">
    <text evidence="3">The sequence shown here is derived from an EMBL/GenBank/DDBJ whole genome shotgun (WGS) entry which is preliminary data.</text>
</comment>
<protein>
    <recommendedName>
        <fullName evidence="2">Ig-like domain-containing protein</fullName>
    </recommendedName>
</protein>
<dbReference type="EMBL" id="RQTK01000752">
    <property type="protein sequence ID" value="RUS75321.1"/>
    <property type="molecule type" value="Genomic_DNA"/>
</dbReference>
<evidence type="ECO:0000313" key="4">
    <source>
        <dbReference type="Proteomes" id="UP000271974"/>
    </source>
</evidence>
<dbReference type="SMART" id="SM00409">
    <property type="entry name" value="IG"/>
    <property type="match status" value="1"/>
</dbReference>
<dbReference type="Gene3D" id="2.60.40.10">
    <property type="entry name" value="Immunoglobulins"/>
    <property type="match status" value="2"/>
</dbReference>
<feature type="domain" description="Ig-like" evidence="2">
    <location>
        <begin position="95"/>
        <end position="170"/>
    </location>
</feature>
<evidence type="ECO:0000313" key="3">
    <source>
        <dbReference type="EMBL" id="RUS75321.1"/>
    </source>
</evidence>
<proteinExistence type="predicted"/>
<dbReference type="Pfam" id="PF00047">
    <property type="entry name" value="ig"/>
    <property type="match status" value="1"/>
</dbReference>
<accession>A0A433T165</accession>
<evidence type="ECO:0000256" key="1">
    <source>
        <dbReference type="SAM" id="SignalP"/>
    </source>
</evidence>
<dbReference type="PROSITE" id="PS50835">
    <property type="entry name" value="IG_LIKE"/>
    <property type="match status" value="1"/>
</dbReference>
<dbReference type="Proteomes" id="UP000271974">
    <property type="component" value="Unassembled WGS sequence"/>
</dbReference>
<organism evidence="3 4">
    <name type="scientific">Elysia chlorotica</name>
    <name type="common">Eastern emerald elysia</name>
    <name type="synonym">Sea slug</name>
    <dbReference type="NCBI Taxonomy" id="188477"/>
    <lineage>
        <taxon>Eukaryota</taxon>
        <taxon>Metazoa</taxon>
        <taxon>Spiralia</taxon>
        <taxon>Lophotrochozoa</taxon>
        <taxon>Mollusca</taxon>
        <taxon>Gastropoda</taxon>
        <taxon>Heterobranchia</taxon>
        <taxon>Euthyneura</taxon>
        <taxon>Panpulmonata</taxon>
        <taxon>Sacoglossa</taxon>
        <taxon>Placobranchoidea</taxon>
        <taxon>Plakobranchidae</taxon>
        <taxon>Elysia</taxon>
    </lineage>
</organism>
<dbReference type="STRING" id="188477.A0A433T165"/>
<dbReference type="InterPro" id="IPR013783">
    <property type="entry name" value="Ig-like_fold"/>
</dbReference>
<dbReference type="SUPFAM" id="SSF48726">
    <property type="entry name" value="Immunoglobulin"/>
    <property type="match status" value="1"/>
</dbReference>
<reference evidence="3 4" key="1">
    <citation type="submission" date="2019-01" db="EMBL/GenBank/DDBJ databases">
        <title>A draft genome assembly of the solar-powered sea slug Elysia chlorotica.</title>
        <authorList>
            <person name="Cai H."/>
            <person name="Li Q."/>
            <person name="Fang X."/>
            <person name="Li J."/>
            <person name="Curtis N.E."/>
            <person name="Altenburger A."/>
            <person name="Shibata T."/>
            <person name="Feng M."/>
            <person name="Maeda T."/>
            <person name="Schwartz J.A."/>
            <person name="Shigenobu S."/>
            <person name="Lundholm N."/>
            <person name="Nishiyama T."/>
            <person name="Yang H."/>
            <person name="Hasebe M."/>
            <person name="Li S."/>
            <person name="Pierce S.K."/>
            <person name="Wang J."/>
        </authorList>
    </citation>
    <scope>NUCLEOTIDE SEQUENCE [LARGE SCALE GENOMIC DNA]</scope>
    <source>
        <strain evidence="3">EC2010</strain>
        <tissue evidence="3">Whole organism of an adult</tissue>
    </source>
</reference>
<dbReference type="OrthoDB" id="6071279at2759"/>
<dbReference type="AlphaFoldDB" id="A0A433T165"/>
<gene>
    <name evidence="3" type="ORF">EGW08_016910</name>
</gene>
<dbReference type="InterPro" id="IPR003599">
    <property type="entry name" value="Ig_sub"/>
</dbReference>
<keyword evidence="1" id="KW-0732">Signal</keyword>
<feature type="chain" id="PRO_5019002284" description="Ig-like domain-containing protein" evidence="1">
    <location>
        <begin position="33"/>
        <end position="301"/>
    </location>
</feature>
<sequence>MADSGRGARPSLGWAVLLLLVVLLLDVSATTASTLDHVIPPAPAHPADNVTAPVDHVTANVDRVTAPTDSSRQHIRVSPFQEYGVVSPDDPFRFEGQSVQITCSVAETGPHAHSGNLLFVRKTTQGEAPLGKDLVQVLDTLSISLTLPSVQVADEGTYTCLMRRADQPVEDYTVIGHQILTVDYPPQPVQNVTCEIYNWAEMTCTWRLGVAFKHPEKVKVDVDYQLADEIHRCPMVSKTSCRWDERSFHDGHLYWLQVTVTYLVAGQDRASTQSVFTVATNSYDTSAFDSLPENVTPVQAL</sequence>